<keyword evidence="1" id="KW-0472">Membrane</keyword>
<sequence length="53" mass="6041">MTIGTITLAIDGMQHYLALSSNWEMITTPFIIFAITYFYILLALKFGILKRGK</sequence>
<comment type="caution">
    <text evidence="2">The sequence shown here is derived from an EMBL/GenBank/DDBJ whole genome shotgun (WGS) entry which is preliminary data.</text>
</comment>
<reference evidence="2 3" key="1">
    <citation type="submission" date="2016-09" db="EMBL/GenBank/DDBJ databases">
        <title>Draft Genome Sequence of four Alteromonas macleodii strains isolated from copper coupons and grown long-term at elevated copper levels.</title>
        <authorList>
            <person name="Cusick K."/>
            <person name="Dale J."/>
            <person name="Little B."/>
            <person name="Biffinger J."/>
        </authorList>
    </citation>
    <scope>NUCLEOTIDE SEQUENCE [LARGE SCALE GENOMIC DNA]</scope>
    <source>
        <strain evidence="2 3">KCP01</strain>
    </source>
</reference>
<protein>
    <submittedName>
        <fullName evidence="2">Uncharacterized protein</fullName>
    </submittedName>
</protein>
<accession>A0AB36FKM6</accession>
<evidence type="ECO:0000256" key="1">
    <source>
        <dbReference type="SAM" id="Phobius"/>
    </source>
</evidence>
<keyword evidence="1" id="KW-0812">Transmembrane</keyword>
<organism evidence="2 3">
    <name type="scientific">Alteromonas macleodii</name>
    <name type="common">Pseudoalteromonas macleodii</name>
    <dbReference type="NCBI Taxonomy" id="28108"/>
    <lineage>
        <taxon>Bacteria</taxon>
        <taxon>Pseudomonadati</taxon>
        <taxon>Pseudomonadota</taxon>
        <taxon>Gammaproteobacteria</taxon>
        <taxon>Alteromonadales</taxon>
        <taxon>Alteromonadaceae</taxon>
        <taxon>Alteromonas/Salinimonas group</taxon>
        <taxon>Alteromonas</taxon>
    </lineage>
</organism>
<keyword evidence="3" id="KW-1185">Reference proteome</keyword>
<feature type="transmembrane region" description="Helical" evidence="1">
    <location>
        <begin position="26"/>
        <end position="48"/>
    </location>
</feature>
<dbReference type="AlphaFoldDB" id="A0AB36FKM6"/>
<evidence type="ECO:0000313" key="2">
    <source>
        <dbReference type="EMBL" id="OES24640.1"/>
    </source>
</evidence>
<evidence type="ECO:0000313" key="3">
    <source>
        <dbReference type="Proteomes" id="UP000095392"/>
    </source>
</evidence>
<gene>
    <name evidence="2" type="ORF">BFV95_4666</name>
</gene>
<dbReference type="Proteomes" id="UP000095392">
    <property type="component" value="Unassembled WGS sequence"/>
</dbReference>
<name>A0AB36FKM6_ALTMA</name>
<proteinExistence type="predicted"/>
<dbReference type="EMBL" id="MIPY01000060">
    <property type="protein sequence ID" value="OES24640.1"/>
    <property type="molecule type" value="Genomic_DNA"/>
</dbReference>
<keyword evidence="1" id="KW-1133">Transmembrane helix</keyword>